<dbReference type="InterPro" id="IPR044066">
    <property type="entry name" value="TRIAD_supradom"/>
</dbReference>
<dbReference type="GO" id="GO:0061630">
    <property type="term" value="F:ubiquitin protein ligase activity"/>
    <property type="evidence" value="ECO:0007669"/>
    <property type="project" value="UniProtKB-EC"/>
</dbReference>
<dbReference type="GO" id="GO:0071797">
    <property type="term" value="C:LUBAC complex"/>
    <property type="evidence" value="ECO:0007669"/>
    <property type="project" value="TreeGrafter"/>
</dbReference>
<comment type="similarity">
    <text evidence="3">Belongs to the RBR family.</text>
</comment>
<dbReference type="InterPro" id="IPR029071">
    <property type="entry name" value="Ubiquitin-like_domsf"/>
</dbReference>
<proteinExistence type="inferred from homology"/>
<dbReference type="EMBL" id="CAJOBO010001254">
    <property type="protein sequence ID" value="CAF4356871.1"/>
    <property type="molecule type" value="Genomic_DNA"/>
</dbReference>
<dbReference type="CDD" id="cd17039">
    <property type="entry name" value="Ubl_ubiquitin_like"/>
    <property type="match status" value="1"/>
</dbReference>
<feature type="region of interest" description="Disordered" evidence="13">
    <location>
        <begin position="113"/>
        <end position="133"/>
    </location>
</feature>
<dbReference type="GO" id="GO:0097039">
    <property type="term" value="P:protein linear polyubiquitination"/>
    <property type="evidence" value="ECO:0007669"/>
    <property type="project" value="TreeGrafter"/>
</dbReference>
<keyword evidence="9 12" id="KW-0863">Zinc-finger</keyword>
<evidence type="ECO:0000256" key="11">
    <source>
        <dbReference type="ARBA" id="ARBA00022833"/>
    </source>
</evidence>
<feature type="domain" description="RING-type" evidence="16">
    <location>
        <begin position="454"/>
        <end position="675"/>
    </location>
</feature>
<evidence type="ECO:0000259" key="14">
    <source>
        <dbReference type="PROSITE" id="PS50089"/>
    </source>
</evidence>
<dbReference type="Proteomes" id="UP000663851">
    <property type="component" value="Unassembled WGS sequence"/>
</dbReference>
<evidence type="ECO:0000256" key="6">
    <source>
        <dbReference type="ARBA" id="ARBA00022679"/>
    </source>
</evidence>
<dbReference type="InterPro" id="IPR001876">
    <property type="entry name" value="Znf_RanBP2"/>
</dbReference>
<keyword evidence="6" id="KW-0808">Transferase</keyword>
<dbReference type="SUPFAM" id="SSF57850">
    <property type="entry name" value="RING/U-box"/>
    <property type="match status" value="3"/>
</dbReference>
<evidence type="ECO:0000256" key="2">
    <source>
        <dbReference type="ARBA" id="ARBA00004906"/>
    </source>
</evidence>
<dbReference type="Gene3D" id="1.20.120.1750">
    <property type="match status" value="1"/>
</dbReference>
<evidence type="ECO:0000256" key="5">
    <source>
        <dbReference type="ARBA" id="ARBA00017887"/>
    </source>
</evidence>
<protein>
    <recommendedName>
        <fullName evidence="5">RanBP-type and C3HC4-type zinc finger-containing protein 1</fullName>
        <ecNumber evidence="4">2.3.2.31</ecNumber>
    </recommendedName>
</protein>
<reference evidence="17" key="1">
    <citation type="submission" date="2021-02" db="EMBL/GenBank/DDBJ databases">
        <authorList>
            <person name="Nowell W R."/>
        </authorList>
    </citation>
    <scope>NUCLEOTIDE SEQUENCE</scope>
</reference>
<dbReference type="PROSITE" id="PS51873">
    <property type="entry name" value="TRIAD"/>
    <property type="match status" value="1"/>
</dbReference>
<dbReference type="GO" id="GO:0008270">
    <property type="term" value="F:zinc ion binding"/>
    <property type="evidence" value="ECO:0007669"/>
    <property type="project" value="UniProtKB-KW"/>
</dbReference>
<evidence type="ECO:0000259" key="15">
    <source>
        <dbReference type="PROSITE" id="PS50199"/>
    </source>
</evidence>
<comment type="pathway">
    <text evidence="2">Protein modification; protein ubiquitination.</text>
</comment>
<dbReference type="AlphaFoldDB" id="A0A820LC70"/>
<dbReference type="GO" id="GO:0043130">
    <property type="term" value="F:ubiquitin binding"/>
    <property type="evidence" value="ECO:0007669"/>
    <property type="project" value="TreeGrafter"/>
</dbReference>
<evidence type="ECO:0000259" key="16">
    <source>
        <dbReference type="PROSITE" id="PS51873"/>
    </source>
</evidence>
<dbReference type="PANTHER" id="PTHR22770">
    <property type="entry name" value="UBIQUITIN CONJUGATING ENZYME 7 INTERACTING PROTEIN-RELATED"/>
    <property type="match status" value="1"/>
</dbReference>
<feature type="domain" description="RanBP2-type" evidence="15">
    <location>
        <begin position="312"/>
        <end position="341"/>
    </location>
</feature>
<evidence type="ECO:0000256" key="1">
    <source>
        <dbReference type="ARBA" id="ARBA00001798"/>
    </source>
</evidence>
<dbReference type="InterPro" id="IPR036443">
    <property type="entry name" value="Znf_RanBP2_sf"/>
</dbReference>
<dbReference type="EC" id="2.3.2.31" evidence="4"/>
<dbReference type="PROSITE" id="PS50199">
    <property type="entry name" value="ZF_RANBP2_2"/>
    <property type="match status" value="1"/>
</dbReference>
<evidence type="ECO:0000256" key="9">
    <source>
        <dbReference type="ARBA" id="ARBA00022771"/>
    </source>
</evidence>
<dbReference type="PROSITE" id="PS50089">
    <property type="entry name" value="ZF_RING_2"/>
    <property type="match status" value="1"/>
</dbReference>
<accession>A0A820LC70</accession>
<dbReference type="UniPathway" id="UPA00143"/>
<dbReference type="InterPro" id="IPR001841">
    <property type="entry name" value="Znf_RING"/>
</dbReference>
<keyword evidence="7" id="KW-0479">Metal-binding</keyword>
<evidence type="ECO:0000256" key="13">
    <source>
        <dbReference type="SAM" id="MobiDB-lite"/>
    </source>
</evidence>
<dbReference type="InterPro" id="IPR017907">
    <property type="entry name" value="Znf_RING_CS"/>
</dbReference>
<evidence type="ECO:0000256" key="10">
    <source>
        <dbReference type="ARBA" id="ARBA00022786"/>
    </source>
</evidence>
<dbReference type="PANTHER" id="PTHR22770:SF13">
    <property type="entry name" value="RING-TYPE DOMAIN-CONTAINING PROTEIN"/>
    <property type="match status" value="1"/>
</dbReference>
<dbReference type="SUPFAM" id="SSF90209">
    <property type="entry name" value="Ran binding protein zinc finger-like"/>
    <property type="match status" value="1"/>
</dbReference>
<comment type="caution">
    <text evidence="17">The sequence shown here is derived from an EMBL/GenBank/DDBJ whole genome shotgun (WGS) entry which is preliminary data.</text>
</comment>
<dbReference type="Gene3D" id="3.10.20.90">
    <property type="entry name" value="Phosphatidylinositol 3-kinase Catalytic Subunit, Chain A, domain 1"/>
    <property type="match status" value="1"/>
</dbReference>
<evidence type="ECO:0000256" key="7">
    <source>
        <dbReference type="ARBA" id="ARBA00022723"/>
    </source>
</evidence>
<keyword evidence="8" id="KW-0677">Repeat</keyword>
<evidence type="ECO:0000256" key="3">
    <source>
        <dbReference type="ARBA" id="ARBA00008278"/>
    </source>
</evidence>
<gene>
    <name evidence="17" type="ORF">HFQ381_LOCUS17124</name>
</gene>
<dbReference type="PROSITE" id="PS00518">
    <property type="entry name" value="ZF_RING_1"/>
    <property type="match status" value="1"/>
</dbReference>
<keyword evidence="10" id="KW-0833">Ubl conjugation pathway</keyword>
<feature type="compositionally biased region" description="Polar residues" evidence="13">
    <location>
        <begin position="113"/>
        <end position="122"/>
    </location>
</feature>
<dbReference type="Gene3D" id="3.30.40.10">
    <property type="entry name" value="Zinc/RING finger domain, C3HC4 (zinc finger)"/>
    <property type="match status" value="1"/>
</dbReference>
<feature type="domain" description="RING-type" evidence="14">
    <location>
        <begin position="458"/>
        <end position="503"/>
    </location>
</feature>
<evidence type="ECO:0000256" key="4">
    <source>
        <dbReference type="ARBA" id="ARBA00012251"/>
    </source>
</evidence>
<comment type="catalytic activity">
    <reaction evidence="1">
        <text>[E2 ubiquitin-conjugating enzyme]-S-ubiquitinyl-L-cysteine + [acceptor protein]-L-lysine = [E2 ubiquitin-conjugating enzyme]-L-cysteine + [acceptor protein]-N(6)-ubiquitinyl-L-lysine.</text>
        <dbReference type="EC" id="2.3.2.31"/>
    </reaction>
</comment>
<name>A0A820LC70_9BILA</name>
<evidence type="ECO:0000313" key="17">
    <source>
        <dbReference type="EMBL" id="CAF4356871.1"/>
    </source>
</evidence>
<evidence type="ECO:0000256" key="8">
    <source>
        <dbReference type="ARBA" id="ARBA00022737"/>
    </source>
</evidence>
<dbReference type="InterPro" id="IPR051628">
    <property type="entry name" value="LUBAC_E3_Ligases"/>
</dbReference>
<organism evidence="17 18">
    <name type="scientific">Rotaria socialis</name>
    <dbReference type="NCBI Taxonomy" id="392032"/>
    <lineage>
        <taxon>Eukaryota</taxon>
        <taxon>Metazoa</taxon>
        <taxon>Spiralia</taxon>
        <taxon>Gnathifera</taxon>
        <taxon>Rotifera</taxon>
        <taxon>Eurotatoria</taxon>
        <taxon>Bdelloidea</taxon>
        <taxon>Philodinida</taxon>
        <taxon>Philodinidae</taxon>
        <taxon>Rotaria</taxon>
    </lineage>
</organism>
<dbReference type="InterPro" id="IPR013083">
    <property type="entry name" value="Znf_RING/FYVE/PHD"/>
</dbReference>
<dbReference type="SUPFAM" id="SSF54236">
    <property type="entry name" value="Ubiquitin-like"/>
    <property type="match status" value="1"/>
</dbReference>
<evidence type="ECO:0000256" key="12">
    <source>
        <dbReference type="PROSITE-ProRule" id="PRU00322"/>
    </source>
</evidence>
<dbReference type="Gene3D" id="2.30.30.380">
    <property type="entry name" value="Zn-finger domain of Sec23/24"/>
    <property type="match status" value="1"/>
</dbReference>
<dbReference type="GO" id="GO:0043161">
    <property type="term" value="P:proteasome-mediated ubiquitin-dependent protein catabolic process"/>
    <property type="evidence" value="ECO:0007669"/>
    <property type="project" value="TreeGrafter"/>
</dbReference>
<sequence>MDLAAYSKCRIQYRPDNPKRPDINYSDRSIIELRQYNFADYSIRAVDVDNNKLEIFNVPLRKPEQYKRGDGINQPDEIRGSSGIYFLWLFAQTIEKFHDALDVCIEQLNTISRDDSNSQSSNEDMEEEDNISEDKEIPYEMIQGKIDIPPINVVPAKELLLDIQRLNKYIQEGDEIAAVQLASQFASQHIRLQAKALNKQNDEASFTIQVQLDGDEYGIDQNGGKIPIDVFRFTKVRELRAAFEFAYQYPPNNQYFFVNGCLAHDDSTMKDLNVGPNSLFILFFLSYPRTFNRTASISASTTADSPSTVRPVSSYWECVECHSYNPSARRACKACRRLRQDLLDQCLKDSKPESTSVEPKPTRIATNHIESNSYAPTTTKPPPNWYCVICSHHNCKNDSAPTCAGCGSIFMTNVEYLNFVHEQEKQLLRYQEDSKAFQEDLRQQATAAYYKNSDEFECIICYELTGKNKGVLFHHCLHPMCKRCVLQMIETSTEPLLRCPHDDCITIIGERELRGIVKDMKRDQKIVDRLNEIGVRWAESRHKTFHCITPDCNQWWFIEQLQGNNIVYCDGCKHWICMTCVAVHEGQNCLEYQEALKIRAMNDITARKDQEHLEEMIKRREAMHCPGCQVIIQKLSGCDWLQCTQCKMEICWPTRGPRWGPGGRGDTSGGCRCRLNKGKLCSKDCQNCH</sequence>
<evidence type="ECO:0000313" key="18">
    <source>
        <dbReference type="Proteomes" id="UP000663851"/>
    </source>
</evidence>
<dbReference type="PROSITE" id="PS01358">
    <property type="entry name" value="ZF_RANBP2_1"/>
    <property type="match status" value="1"/>
</dbReference>
<keyword evidence="11" id="KW-0862">Zinc</keyword>